<proteinExistence type="predicted"/>
<comment type="caution">
    <text evidence="1">The sequence shown here is derived from an EMBL/GenBank/DDBJ whole genome shotgun (WGS) entry which is preliminary data.</text>
</comment>
<accession>A0A4C1W0Q5</accession>
<sequence>MLLVCATSSSKSKPWPVAETKSYTGPGTKSKFETVIGNTTKAKTEYEGTSFMFTRAESRAKAILPLKSSLSSPFRWRRINAHILYNFTPNPNPILDPVPAIAPNTNLEPGGGTDSGCGPNLGYARLLSFISR</sequence>
<organism evidence="1 2">
    <name type="scientific">Eumeta variegata</name>
    <name type="common">Bagworm moth</name>
    <name type="synonym">Eumeta japonica</name>
    <dbReference type="NCBI Taxonomy" id="151549"/>
    <lineage>
        <taxon>Eukaryota</taxon>
        <taxon>Metazoa</taxon>
        <taxon>Ecdysozoa</taxon>
        <taxon>Arthropoda</taxon>
        <taxon>Hexapoda</taxon>
        <taxon>Insecta</taxon>
        <taxon>Pterygota</taxon>
        <taxon>Neoptera</taxon>
        <taxon>Endopterygota</taxon>
        <taxon>Lepidoptera</taxon>
        <taxon>Glossata</taxon>
        <taxon>Ditrysia</taxon>
        <taxon>Tineoidea</taxon>
        <taxon>Psychidae</taxon>
        <taxon>Oiketicinae</taxon>
        <taxon>Eumeta</taxon>
    </lineage>
</organism>
<gene>
    <name evidence="1" type="ORF">EVAR_85243_1</name>
</gene>
<evidence type="ECO:0000313" key="2">
    <source>
        <dbReference type="Proteomes" id="UP000299102"/>
    </source>
</evidence>
<protein>
    <submittedName>
        <fullName evidence="1">Uncharacterized protein</fullName>
    </submittedName>
</protein>
<name>A0A4C1W0Q5_EUMVA</name>
<dbReference type="Proteomes" id="UP000299102">
    <property type="component" value="Unassembled WGS sequence"/>
</dbReference>
<dbReference type="AlphaFoldDB" id="A0A4C1W0Q5"/>
<keyword evidence="2" id="KW-1185">Reference proteome</keyword>
<dbReference type="EMBL" id="BGZK01000446">
    <property type="protein sequence ID" value="GBP44089.1"/>
    <property type="molecule type" value="Genomic_DNA"/>
</dbReference>
<evidence type="ECO:0000313" key="1">
    <source>
        <dbReference type="EMBL" id="GBP44089.1"/>
    </source>
</evidence>
<reference evidence="1 2" key="1">
    <citation type="journal article" date="2019" name="Commun. Biol.">
        <title>The bagworm genome reveals a unique fibroin gene that provides high tensile strength.</title>
        <authorList>
            <person name="Kono N."/>
            <person name="Nakamura H."/>
            <person name="Ohtoshi R."/>
            <person name="Tomita M."/>
            <person name="Numata K."/>
            <person name="Arakawa K."/>
        </authorList>
    </citation>
    <scope>NUCLEOTIDE SEQUENCE [LARGE SCALE GENOMIC DNA]</scope>
</reference>